<evidence type="ECO:0000313" key="2">
    <source>
        <dbReference type="Proteomes" id="UP001596456"/>
    </source>
</evidence>
<keyword evidence="2" id="KW-1185">Reference proteome</keyword>
<dbReference type="EMBL" id="JBHTCM010000017">
    <property type="protein sequence ID" value="MFC7334544.1"/>
    <property type="molecule type" value="Genomic_DNA"/>
</dbReference>
<sequence>MTRITEFAARCGVAAGDVDIWVERRWLLPVRDETGWSFSDTDLARARLIAELERDLGIDAEAMPVVLSLLDQVHGLRRRMRILTAALLELPEPHRTAICHRLLGAGPDGDTDGSPEGDAA</sequence>
<dbReference type="Gene3D" id="1.10.1660.10">
    <property type="match status" value="1"/>
</dbReference>
<dbReference type="InterPro" id="IPR009061">
    <property type="entry name" value="DNA-bd_dom_put_sf"/>
</dbReference>
<proteinExistence type="predicted"/>
<comment type="caution">
    <text evidence="1">The sequence shown here is derived from an EMBL/GenBank/DDBJ whole genome shotgun (WGS) entry which is preliminary data.</text>
</comment>
<dbReference type="Proteomes" id="UP001596456">
    <property type="component" value="Unassembled WGS sequence"/>
</dbReference>
<accession>A0ABW2KWV4</accession>
<reference evidence="2" key="1">
    <citation type="journal article" date="2019" name="Int. J. Syst. Evol. Microbiol.">
        <title>The Global Catalogue of Microorganisms (GCM) 10K type strain sequencing project: providing services to taxonomists for standard genome sequencing and annotation.</title>
        <authorList>
            <consortium name="The Broad Institute Genomics Platform"/>
            <consortium name="The Broad Institute Genome Sequencing Center for Infectious Disease"/>
            <person name="Wu L."/>
            <person name="Ma J."/>
        </authorList>
    </citation>
    <scope>NUCLEOTIDE SEQUENCE [LARGE SCALE GENOMIC DNA]</scope>
    <source>
        <strain evidence="2">CGMCC 1.16275</strain>
    </source>
</reference>
<name>A0ABW2KWV4_9PROT</name>
<evidence type="ECO:0000313" key="1">
    <source>
        <dbReference type="EMBL" id="MFC7334544.1"/>
    </source>
</evidence>
<dbReference type="Pfam" id="PF13591">
    <property type="entry name" value="MerR_2"/>
    <property type="match status" value="1"/>
</dbReference>
<dbReference type="RefSeq" id="WP_377360098.1">
    <property type="nucleotide sequence ID" value="NZ_JBHTCM010000017.1"/>
</dbReference>
<organism evidence="1 2">
    <name type="scientific">Rhodocista pekingensis</name>
    <dbReference type="NCBI Taxonomy" id="201185"/>
    <lineage>
        <taxon>Bacteria</taxon>
        <taxon>Pseudomonadati</taxon>
        <taxon>Pseudomonadota</taxon>
        <taxon>Alphaproteobacteria</taxon>
        <taxon>Rhodospirillales</taxon>
        <taxon>Azospirillaceae</taxon>
        <taxon>Rhodocista</taxon>
    </lineage>
</organism>
<dbReference type="SUPFAM" id="SSF46955">
    <property type="entry name" value="Putative DNA-binding domain"/>
    <property type="match status" value="1"/>
</dbReference>
<protein>
    <submittedName>
        <fullName evidence="1">Chaperone modulator CbpM</fullName>
    </submittedName>
</protein>
<gene>
    <name evidence="1" type="ORF">ACFQPS_15355</name>
</gene>